<keyword evidence="4" id="KW-1185">Reference proteome</keyword>
<protein>
    <submittedName>
        <fullName evidence="3">Caspase family protein</fullName>
    </submittedName>
</protein>
<dbReference type="PANTHER" id="PTHR22576">
    <property type="entry name" value="MUCOSA ASSOCIATED LYMPHOID TISSUE LYMPHOMA TRANSLOCATION PROTEIN 1/PARACASPASE"/>
    <property type="match status" value="1"/>
</dbReference>
<evidence type="ECO:0000259" key="2">
    <source>
        <dbReference type="PROSITE" id="PS50208"/>
    </source>
</evidence>
<name>A0ABV6YWP8_UNCC1</name>
<keyword evidence="1" id="KW-0175">Coiled coil</keyword>
<feature type="coiled-coil region" evidence="1">
    <location>
        <begin position="681"/>
        <end position="727"/>
    </location>
</feature>
<dbReference type="PANTHER" id="PTHR22576:SF37">
    <property type="entry name" value="MUCOSA-ASSOCIATED LYMPHOID TISSUE LYMPHOMA TRANSLOCATION PROTEIN 1"/>
    <property type="match status" value="1"/>
</dbReference>
<dbReference type="Gene3D" id="3.40.50.1460">
    <property type="match status" value="1"/>
</dbReference>
<dbReference type="PROSITE" id="PS50208">
    <property type="entry name" value="CASPASE_P20"/>
    <property type="match status" value="1"/>
</dbReference>
<dbReference type="InterPro" id="IPR029030">
    <property type="entry name" value="Caspase-like_dom_sf"/>
</dbReference>
<dbReference type="InterPro" id="IPR001309">
    <property type="entry name" value="Pept_C14_p20"/>
</dbReference>
<organism evidence="3 4">
    <name type="scientific">candidate division CSSED10-310 bacterium</name>
    <dbReference type="NCBI Taxonomy" id="2855610"/>
    <lineage>
        <taxon>Bacteria</taxon>
        <taxon>Bacteria division CSSED10-310</taxon>
    </lineage>
</organism>
<accession>A0ABV6YWP8</accession>
<dbReference type="SUPFAM" id="SSF52129">
    <property type="entry name" value="Caspase-like"/>
    <property type="match status" value="1"/>
</dbReference>
<gene>
    <name evidence="3" type="ORF">ACFL27_10580</name>
</gene>
<sequence length="935" mass="109257">MRIFSRPGIWILVALSLLLVVHGFSADRGLNVSVTTPLGENLELYDESYALVVGNGTYTGGWNDLPGALIDARDIARVLEKNGFTVILKTDLTVAAFNKVFSQFALKYGANENNRLLFYYAGHGHTETMANGGELGYLVMIDAPLPEDDRVEFVMNSVDMESVVTKARLIRARHVLFMFDSCFSGTILNVRSRTVPSYISDTAKYPVRQFITAGRANEPVPDRSIFKEAFLDLLEGRVREPIPDGYVTGEELGYYLQATVPKYSDKQHPQYGKIRDIKLDKGNFIFKLNKDIVKRQKKNIIMEDWNLALFNNTEESYQRFITHYQDEPLAAQEVSTGHEKIKQLKALTAMKQKQAQRIASIEEAWTRTRAANKQAHYEEFINKFQNEHLAASYVEEARTELEKLLKAEEILQKNEIMAAWEEVQKSDQPEKYDHFINKYEQAPLAQNEVAAARKKKTAIQRDLELFRKNKEKQEIEQTWQKVREIDNRETYQEFIRKNKNNPLAQGHVLLAQSRREEIINQEKTRNITAAWQEASNAQTEEALEKFIASYENNYLATVQVNEARNLLQNMIANQKAIREEAQKKKREQEKKRQQEIQDAWSQALNEDTSEAYIGFMKKYNEDAFATPQILKAEYRLGELKKQKEIRTIQNQWAQVQKSSSDDQIRKFIQQYVSNYLAQKEVAQAREMLQQRSLQLKEQEQQRLFREKQEQERLLKEKQEQQKVVEKAWRETVNRDKQETYQNFTNLYRNHPFAAEKITLARNRIAELVQIKLKQDITEEWKTLHESTSPQQVQRFVEKYEGNALAENELMKARQLFAKLSQKERDKKRFTMKLDEVSKAYYYKDIRINVRAKGPDVQLRLYYKSRKNPAYISLPMKLKKKGKYTATIPKQHVSDHLYYYVEAVDETGAVFQEGNKKKPFQITLRQEKRIDIPVVF</sequence>
<dbReference type="InterPro" id="IPR052039">
    <property type="entry name" value="Caspase-related_regulators"/>
</dbReference>
<reference evidence="3 4" key="1">
    <citation type="submission" date="2024-09" db="EMBL/GenBank/DDBJ databases">
        <title>Laminarin stimulates single cell rates of sulfate reduction while oxygen inhibits transcriptomic activity in coastal marine sediment.</title>
        <authorList>
            <person name="Lindsay M."/>
            <person name="Orcutt B."/>
            <person name="Emerson D."/>
            <person name="Stepanauskas R."/>
            <person name="D'Angelo T."/>
        </authorList>
    </citation>
    <scope>NUCLEOTIDE SEQUENCE [LARGE SCALE GENOMIC DNA]</scope>
    <source>
        <strain evidence="3">SAG AM-311-K15</strain>
    </source>
</reference>
<dbReference type="Pfam" id="PF00656">
    <property type="entry name" value="Peptidase_C14"/>
    <property type="match status" value="1"/>
</dbReference>
<feature type="domain" description="Caspase family p20" evidence="2">
    <location>
        <begin position="46"/>
        <end position="124"/>
    </location>
</feature>
<evidence type="ECO:0000256" key="1">
    <source>
        <dbReference type="SAM" id="Coils"/>
    </source>
</evidence>
<dbReference type="Proteomes" id="UP001594351">
    <property type="component" value="Unassembled WGS sequence"/>
</dbReference>
<feature type="coiled-coil region" evidence="1">
    <location>
        <begin position="560"/>
        <end position="598"/>
    </location>
</feature>
<dbReference type="EMBL" id="JBHPBY010000112">
    <property type="protein sequence ID" value="MFC1850626.1"/>
    <property type="molecule type" value="Genomic_DNA"/>
</dbReference>
<proteinExistence type="predicted"/>
<evidence type="ECO:0000313" key="4">
    <source>
        <dbReference type="Proteomes" id="UP001594351"/>
    </source>
</evidence>
<dbReference type="InterPro" id="IPR011600">
    <property type="entry name" value="Pept_C14_caspase"/>
</dbReference>
<evidence type="ECO:0000313" key="3">
    <source>
        <dbReference type="EMBL" id="MFC1850626.1"/>
    </source>
</evidence>
<comment type="caution">
    <text evidence="3">The sequence shown here is derived from an EMBL/GenBank/DDBJ whole genome shotgun (WGS) entry which is preliminary data.</text>
</comment>